<dbReference type="Proteomes" id="UP000825078">
    <property type="component" value="Chromosome"/>
</dbReference>
<protein>
    <recommendedName>
        <fullName evidence="1">CD-NTase associated protein 4-like DNA endonuclease domain-containing protein</fullName>
    </recommendedName>
</protein>
<sequence>MLHNVNPREQNGRDSFGRFRAQAKSAAIASLSILDKDGVDRVYCDIHDDFVVRKMGKDGIGYIFYQVKTNKKQNHNWTLNELFGLLTQKSKISNQDPSKIKNSFLGKMLLHTVVFDKYCNSVVFQTNINNHDDVETLYNDIISGKFENKFSNILVKSFNDMYKESISQEISEDEIRKKLSKIKFETDVQHLKLNDETFEGLARDKIYRFSEIELKYTESKMIILKLLDLIEKKSSGIIQELTLESIEEKSAISIEDLLSIMSISKSAYEILAKGGDEKAIKNASIIQRTLESSGANESQVEYCSSCKTKWDLWIRNNRHVIPEFDLQSIFSIIQSKLHNELSNNKPLNIINLRPIIKSLIDKLNNENLLFDLNNELLFGALLAEIVRIRS</sequence>
<organism evidence="2 3">
    <name type="scientific">Shewanella algae</name>
    <dbReference type="NCBI Taxonomy" id="38313"/>
    <lineage>
        <taxon>Bacteria</taxon>
        <taxon>Pseudomonadati</taxon>
        <taxon>Pseudomonadota</taxon>
        <taxon>Gammaproteobacteria</taxon>
        <taxon>Alteromonadales</taxon>
        <taxon>Shewanellaceae</taxon>
        <taxon>Shewanella</taxon>
    </lineage>
</organism>
<gene>
    <name evidence="2" type="ORF">TUM17379_36240</name>
</gene>
<dbReference type="GO" id="GO:0004518">
    <property type="term" value="F:nuclease activity"/>
    <property type="evidence" value="ECO:0007669"/>
    <property type="project" value="InterPro"/>
</dbReference>
<feature type="domain" description="CD-NTase associated protein 4-like DNA endonuclease" evidence="1">
    <location>
        <begin position="12"/>
        <end position="234"/>
    </location>
</feature>
<dbReference type="EMBL" id="AP024613">
    <property type="protein sequence ID" value="BCV46606.1"/>
    <property type="molecule type" value="Genomic_DNA"/>
</dbReference>
<proteinExistence type="predicted"/>
<name>A0AAD1NPK7_9GAMM</name>
<dbReference type="RefSeq" id="WP_208249037.1">
    <property type="nucleotide sequence ID" value="NZ_AP024613.1"/>
</dbReference>
<reference evidence="2" key="1">
    <citation type="submission" date="2021-05" db="EMBL/GenBank/DDBJ databases">
        <title>Molecular characterization for Shewanella algae harboring chromosomal blaOXA-55-like strains isolated from clinical and environment sample.</title>
        <authorList>
            <person name="Ohama Y."/>
            <person name="Aoki K."/>
            <person name="Harada S."/>
            <person name="Moriya K."/>
            <person name="Ishii Y."/>
            <person name="Tateda K."/>
        </authorList>
    </citation>
    <scope>NUCLEOTIDE SEQUENCE</scope>
    <source>
        <strain evidence="2">TUM17379</strain>
    </source>
</reference>
<accession>A0AAD1NPK7</accession>
<evidence type="ECO:0000313" key="3">
    <source>
        <dbReference type="Proteomes" id="UP000825078"/>
    </source>
</evidence>
<evidence type="ECO:0000259" key="1">
    <source>
        <dbReference type="Pfam" id="PF14130"/>
    </source>
</evidence>
<dbReference type="InterPro" id="IPR025382">
    <property type="entry name" value="Cap4-like_endonuclease_dom"/>
</dbReference>
<dbReference type="AlphaFoldDB" id="A0AAD1NPK7"/>
<evidence type="ECO:0000313" key="2">
    <source>
        <dbReference type="EMBL" id="BCV46606.1"/>
    </source>
</evidence>
<dbReference type="Pfam" id="PF14130">
    <property type="entry name" value="Cap4_nuclease"/>
    <property type="match status" value="1"/>
</dbReference>